<dbReference type="InterPro" id="IPR052617">
    <property type="entry name" value="Huntingtin-int_K"/>
</dbReference>
<dbReference type="PANTHER" id="PTHR31184:SF2">
    <property type="entry name" value="HUNTINGTIN-INTERACTING PROTEIN K"/>
    <property type="match status" value="1"/>
</dbReference>
<keyword evidence="4" id="KW-1185">Reference proteome</keyword>
<dbReference type="Pfam" id="PF19026">
    <property type="entry name" value="UBA_HYPK"/>
    <property type="match status" value="1"/>
</dbReference>
<dbReference type="GO" id="GO:0050821">
    <property type="term" value="P:protein stabilization"/>
    <property type="evidence" value="ECO:0007669"/>
    <property type="project" value="TreeGrafter"/>
</dbReference>
<dbReference type="GO" id="GO:0043066">
    <property type="term" value="P:negative regulation of apoptotic process"/>
    <property type="evidence" value="ECO:0007669"/>
    <property type="project" value="TreeGrafter"/>
</dbReference>
<dbReference type="CDD" id="cd14361">
    <property type="entry name" value="UBA_HYPK"/>
    <property type="match status" value="1"/>
</dbReference>
<dbReference type="PANTHER" id="PTHR31184">
    <property type="entry name" value="HUNTINGTIN-INTERACTING PROTEIN K FAMILY MEMBER"/>
    <property type="match status" value="1"/>
</dbReference>
<name>A0A8K0GC99_IGNLU</name>
<dbReference type="EMBL" id="VTPC01008282">
    <property type="protein sequence ID" value="KAF2893038.1"/>
    <property type="molecule type" value="Genomic_DNA"/>
</dbReference>
<feature type="compositionally biased region" description="Basic and acidic residues" evidence="1">
    <location>
        <begin position="16"/>
        <end position="43"/>
    </location>
</feature>
<evidence type="ECO:0000313" key="3">
    <source>
        <dbReference type="EMBL" id="KAF2893038.1"/>
    </source>
</evidence>
<proteinExistence type="predicted"/>
<dbReference type="Proteomes" id="UP000801492">
    <property type="component" value="Unassembled WGS sequence"/>
</dbReference>
<dbReference type="Gene3D" id="1.10.8.10">
    <property type="entry name" value="DNA helicase RuvA subunit, C-terminal domain"/>
    <property type="match status" value="1"/>
</dbReference>
<evidence type="ECO:0000259" key="2">
    <source>
        <dbReference type="Pfam" id="PF19026"/>
    </source>
</evidence>
<comment type="caution">
    <text evidence="3">The sequence shown here is derived from an EMBL/GenBank/DDBJ whole genome shotgun (WGS) entry which is preliminary data.</text>
</comment>
<feature type="domain" description="Nascent polypeptide-associated complex subunit alpha-like UBA" evidence="2">
    <location>
        <begin position="77"/>
        <end position="117"/>
    </location>
</feature>
<sequence length="118" mass="13089">MADEEVVNGGTEDSEEKSQKKSAKHDSGAADLERVTDYAEEKEISTQDVSGAISLIGDQRNKQAAEKIAREKELLKVSIKKEDVDLIVREMEISRTKAERTLREHHGNVVKALVALTN</sequence>
<dbReference type="AlphaFoldDB" id="A0A8K0GC99"/>
<evidence type="ECO:0000313" key="4">
    <source>
        <dbReference type="Proteomes" id="UP000801492"/>
    </source>
</evidence>
<accession>A0A8K0GC99</accession>
<dbReference type="InterPro" id="IPR044034">
    <property type="entry name" value="NAC-like_UBA"/>
</dbReference>
<organism evidence="3 4">
    <name type="scientific">Ignelater luminosus</name>
    <name type="common">Cucubano</name>
    <name type="synonym">Pyrophorus luminosus</name>
    <dbReference type="NCBI Taxonomy" id="2038154"/>
    <lineage>
        <taxon>Eukaryota</taxon>
        <taxon>Metazoa</taxon>
        <taxon>Ecdysozoa</taxon>
        <taxon>Arthropoda</taxon>
        <taxon>Hexapoda</taxon>
        <taxon>Insecta</taxon>
        <taxon>Pterygota</taxon>
        <taxon>Neoptera</taxon>
        <taxon>Endopterygota</taxon>
        <taxon>Coleoptera</taxon>
        <taxon>Polyphaga</taxon>
        <taxon>Elateriformia</taxon>
        <taxon>Elateroidea</taxon>
        <taxon>Elateridae</taxon>
        <taxon>Agrypninae</taxon>
        <taxon>Pyrophorini</taxon>
        <taxon>Ignelater</taxon>
    </lineage>
</organism>
<reference evidence="3" key="1">
    <citation type="submission" date="2019-08" db="EMBL/GenBank/DDBJ databases">
        <title>The genome of the North American firefly Photinus pyralis.</title>
        <authorList>
            <consortium name="Photinus pyralis genome working group"/>
            <person name="Fallon T.R."/>
            <person name="Sander Lower S.E."/>
            <person name="Weng J.-K."/>
        </authorList>
    </citation>
    <scope>NUCLEOTIDE SEQUENCE</scope>
    <source>
        <strain evidence="3">TRF0915ILg1</strain>
        <tissue evidence="3">Whole body</tissue>
    </source>
</reference>
<dbReference type="OrthoDB" id="285219at2759"/>
<evidence type="ECO:0000256" key="1">
    <source>
        <dbReference type="SAM" id="MobiDB-lite"/>
    </source>
</evidence>
<feature type="region of interest" description="Disordered" evidence="1">
    <location>
        <begin position="1"/>
        <end position="43"/>
    </location>
</feature>
<protein>
    <recommendedName>
        <fullName evidence="2">Nascent polypeptide-associated complex subunit alpha-like UBA domain-containing protein</fullName>
    </recommendedName>
</protein>
<gene>
    <name evidence="3" type="ORF">ILUMI_13132</name>
</gene>
<dbReference type="InterPro" id="IPR038922">
    <property type="entry name" value="HYPK_UBA"/>
</dbReference>